<evidence type="ECO:0000313" key="9">
    <source>
        <dbReference type="Proteomes" id="UP000564536"/>
    </source>
</evidence>
<name>A0A841Z614_9LIST</name>
<dbReference type="InterPro" id="IPR015414">
    <property type="entry name" value="TMEM64"/>
</dbReference>
<dbReference type="AlphaFoldDB" id="A0A841Z614"/>
<accession>A0A841Z614</accession>
<evidence type="ECO:0000259" key="7">
    <source>
        <dbReference type="Pfam" id="PF09335"/>
    </source>
</evidence>
<evidence type="ECO:0000256" key="1">
    <source>
        <dbReference type="ARBA" id="ARBA00004651"/>
    </source>
</evidence>
<dbReference type="GO" id="GO:0005886">
    <property type="term" value="C:plasma membrane"/>
    <property type="evidence" value="ECO:0007669"/>
    <property type="project" value="UniProtKB-SubCell"/>
</dbReference>
<feature type="transmembrane region" description="Helical" evidence="6">
    <location>
        <begin position="12"/>
        <end position="31"/>
    </location>
</feature>
<dbReference type="Proteomes" id="UP000564536">
    <property type="component" value="Unassembled WGS sequence"/>
</dbReference>
<dbReference type="InterPro" id="IPR032816">
    <property type="entry name" value="VTT_dom"/>
</dbReference>
<evidence type="ECO:0000256" key="5">
    <source>
        <dbReference type="ARBA" id="ARBA00023136"/>
    </source>
</evidence>
<organism evidence="8 9">
    <name type="scientific">Listeria weihenstephanensis</name>
    <dbReference type="NCBI Taxonomy" id="1006155"/>
    <lineage>
        <taxon>Bacteria</taxon>
        <taxon>Bacillati</taxon>
        <taxon>Bacillota</taxon>
        <taxon>Bacilli</taxon>
        <taxon>Bacillales</taxon>
        <taxon>Listeriaceae</taxon>
        <taxon>Listeria</taxon>
    </lineage>
</organism>
<dbReference type="RefSeq" id="WP_185425820.1">
    <property type="nucleotide sequence ID" value="NZ_JAARRL010000011.1"/>
</dbReference>
<feature type="domain" description="VTT" evidence="7">
    <location>
        <begin position="66"/>
        <end position="183"/>
    </location>
</feature>
<dbReference type="PANTHER" id="PTHR12677:SF59">
    <property type="entry name" value="GOLGI APPARATUS MEMBRANE PROTEIN TVP38-RELATED"/>
    <property type="match status" value="1"/>
</dbReference>
<evidence type="ECO:0000256" key="3">
    <source>
        <dbReference type="ARBA" id="ARBA00022692"/>
    </source>
</evidence>
<comment type="subcellular location">
    <subcellularLocation>
        <location evidence="1 6">Cell membrane</location>
        <topology evidence="1 6">Multi-pass membrane protein</topology>
    </subcellularLocation>
</comment>
<evidence type="ECO:0000313" key="8">
    <source>
        <dbReference type="EMBL" id="MBC1500658.1"/>
    </source>
</evidence>
<comment type="similarity">
    <text evidence="6">Belongs to the TVP38/TMEM64 family.</text>
</comment>
<evidence type="ECO:0000256" key="4">
    <source>
        <dbReference type="ARBA" id="ARBA00022989"/>
    </source>
</evidence>
<evidence type="ECO:0000256" key="6">
    <source>
        <dbReference type="RuleBase" id="RU366058"/>
    </source>
</evidence>
<protein>
    <recommendedName>
        <fullName evidence="6">TVP38/TMEM64 family membrane protein</fullName>
    </recommendedName>
</protein>
<feature type="transmembrane region" description="Helical" evidence="6">
    <location>
        <begin position="86"/>
        <end position="103"/>
    </location>
</feature>
<feature type="transmembrane region" description="Helical" evidence="6">
    <location>
        <begin position="51"/>
        <end position="74"/>
    </location>
</feature>
<evidence type="ECO:0000256" key="2">
    <source>
        <dbReference type="ARBA" id="ARBA00022475"/>
    </source>
</evidence>
<feature type="transmembrane region" description="Helical" evidence="6">
    <location>
        <begin position="190"/>
        <end position="209"/>
    </location>
</feature>
<gene>
    <name evidence="8" type="ORF">HB943_08570</name>
</gene>
<dbReference type="Pfam" id="PF09335">
    <property type="entry name" value="VTT_dom"/>
    <property type="match status" value="1"/>
</dbReference>
<dbReference type="PANTHER" id="PTHR12677">
    <property type="entry name" value="GOLGI APPARATUS MEMBRANE PROTEIN TVP38-RELATED"/>
    <property type="match status" value="1"/>
</dbReference>
<keyword evidence="4 6" id="KW-1133">Transmembrane helix</keyword>
<sequence>MKKFWQEWRGIILFVVFVITGFLVIYKLGIIDSFNVAELSQVVRDMGIWGKILYVITYILRPLVLFPATPLTLFGGYTFGAVQGTILDVIGAGTGALLAFWIARKLGKDKIERLIQGKKLEKFDHKLGENGFLVVLYLRLIPLFAFDSINYSMGLSSVRTRDYAAATYLGIIPGAFVLNFLGSSLGRLDWQFYTAIALYAFMIILPLIVKKLRNN</sequence>
<feature type="transmembrane region" description="Helical" evidence="6">
    <location>
        <begin position="163"/>
        <end position="184"/>
    </location>
</feature>
<keyword evidence="5 6" id="KW-0472">Membrane</keyword>
<keyword evidence="2 6" id="KW-1003">Cell membrane</keyword>
<comment type="caution">
    <text evidence="8">The sequence shown here is derived from an EMBL/GenBank/DDBJ whole genome shotgun (WGS) entry which is preliminary data.</text>
</comment>
<reference evidence="8 9" key="1">
    <citation type="submission" date="2020-03" db="EMBL/GenBank/DDBJ databases">
        <title>Soil Listeria distribution.</title>
        <authorList>
            <person name="Liao J."/>
            <person name="Wiedmann M."/>
        </authorList>
    </citation>
    <scope>NUCLEOTIDE SEQUENCE [LARGE SCALE GENOMIC DNA]</scope>
    <source>
        <strain evidence="8 9">FSL L7-1523</strain>
    </source>
</reference>
<proteinExistence type="inferred from homology"/>
<keyword evidence="3 6" id="KW-0812">Transmembrane</keyword>
<dbReference type="EMBL" id="JAARRL010000011">
    <property type="protein sequence ID" value="MBC1500658.1"/>
    <property type="molecule type" value="Genomic_DNA"/>
</dbReference>